<name>A0A4U1BNN6_9GAMM</name>
<dbReference type="AlphaFoldDB" id="A0A4U1BNN6"/>
<accession>A0A4U1BNN6</accession>
<dbReference type="OrthoDB" id="7067468at2"/>
<reference evidence="1 2" key="1">
    <citation type="submission" date="2019-04" db="EMBL/GenBank/DDBJ databases">
        <authorList>
            <person name="Hwang J.C."/>
        </authorList>
    </citation>
    <scope>NUCLEOTIDE SEQUENCE [LARGE SCALE GENOMIC DNA]</scope>
    <source>
        <strain evidence="1 2">IMCC35002</strain>
    </source>
</reference>
<evidence type="ECO:0000313" key="1">
    <source>
        <dbReference type="EMBL" id="TKB53644.1"/>
    </source>
</evidence>
<gene>
    <name evidence="1" type="ORF">FCL42_13780</name>
</gene>
<keyword evidence="2" id="KW-1185">Reference proteome</keyword>
<comment type="caution">
    <text evidence="1">The sequence shown here is derived from an EMBL/GenBank/DDBJ whole genome shotgun (WGS) entry which is preliminary data.</text>
</comment>
<proteinExistence type="predicted"/>
<dbReference type="EMBL" id="SWCJ01000011">
    <property type="protein sequence ID" value="TKB53644.1"/>
    <property type="molecule type" value="Genomic_DNA"/>
</dbReference>
<organism evidence="1 2">
    <name type="scientific">Ferrimonas aestuarii</name>
    <dbReference type="NCBI Taxonomy" id="2569539"/>
    <lineage>
        <taxon>Bacteria</taxon>
        <taxon>Pseudomonadati</taxon>
        <taxon>Pseudomonadota</taxon>
        <taxon>Gammaproteobacteria</taxon>
        <taxon>Alteromonadales</taxon>
        <taxon>Ferrimonadaceae</taxon>
        <taxon>Ferrimonas</taxon>
    </lineage>
</organism>
<sequence length="102" mass="11563">MPYSKVIEQFKAAFQQAYRQVVDADAQLDQLQKEGHGKFDTIFNQDQGFTTKANRFMPYLEEVVGDFDNFEASPSDEKLPALVAKLEQLLATLAQFKGSLKQ</sequence>
<dbReference type="Proteomes" id="UP000305675">
    <property type="component" value="Unassembled WGS sequence"/>
</dbReference>
<protein>
    <submittedName>
        <fullName evidence="1">Prephenate dehydrogenase</fullName>
    </submittedName>
</protein>
<evidence type="ECO:0000313" key="2">
    <source>
        <dbReference type="Proteomes" id="UP000305675"/>
    </source>
</evidence>
<dbReference type="RefSeq" id="WP_136864004.1">
    <property type="nucleotide sequence ID" value="NZ_SWCJ01000011.1"/>
</dbReference>